<dbReference type="STRING" id="1195763.ABT56_14885"/>
<comment type="caution">
    <text evidence="2">The sequence shown here is derived from an EMBL/GenBank/DDBJ whole genome shotgun (WGS) entry which is preliminary data.</text>
</comment>
<feature type="signal peptide" evidence="1">
    <location>
        <begin position="1"/>
        <end position="18"/>
    </location>
</feature>
<name>A0A0J1GXN7_9GAMM</name>
<evidence type="ECO:0000313" key="3">
    <source>
        <dbReference type="Proteomes" id="UP000036097"/>
    </source>
</evidence>
<accession>A0A0J1GXN7</accession>
<dbReference type="EMBL" id="LDOT01000022">
    <property type="protein sequence ID" value="KLV04421.1"/>
    <property type="molecule type" value="Genomic_DNA"/>
</dbReference>
<organism evidence="2 3">
    <name type="scientific">Photobacterium aquae</name>
    <dbReference type="NCBI Taxonomy" id="1195763"/>
    <lineage>
        <taxon>Bacteria</taxon>
        <taxon>Pseudomonadati</taxon>
        <taxon>Pseudomonadota</taxon>
        <taxon>Gammaproteobacteria</taxon>
        <taxon>Vibrionales</taxon>
        <taxon>Vibrionaceae</taxon>
        <taxon>Photobacterium</taxon>
    </lineage>
</organism>
<keyword evidence="1" id="KW-0732">Signal</keyword>
<keyword evidence="3" id="KW-1185">Reference proteome</keyword>
<evidence type="ECO:0000256" key="1">
    <source>
        <dbReference type="SAM" id="SignalP"/>
    </source>
</evidence>
<dbReference type="AlphaFoldDB" id="A0A0J1GXN7"/>
<sequence length="88" mass="9564">MKYALLFAATLVSGAALAGTPNYDSCSQNSDTDVCQAYLAGLNHGKAQQDTVMAETESKFRSRALEQRVGERTRKTAAFDKTIDPMTK</sequence>
<dbReference type="RefSeq" id="WP_047879680.1">
    <property type="nucleotide sequence ID" value="NZ_LDOT01000022.1"/>
</dbReference>
<proteinExistence type="predicted"/>
<dbReference type="Proteomes" id="UP000036097">
    <property type="component" value="Unassembled WGS sequence"/>
</dbReference>
<reference evidence="2 3" key="1">
    <citation type="submission" date="2015-05" db="EMBL/GenBank/DDBJ databases">
        <title>Photobacterium galathea sp. nov.</title>
        <authorList>
            <person name="Machado H."/>
            <person name="Gram L."/>
        </authorList>
    </citation>
    <scope>NUCLEOTIDE SEQUENCE [LARGE SCALE GENOMIC DNA]</scope>
    <source>
        <strain evidence="2 3">CGMCC 1.12159</strain>
    </source>
</reference>
<gene>
    <name evidence="2" type="ORF">ABT56_14885</name>
</gene>
<evidence type="ECO:0000313" key="2">
    <source>
        <dbReference type="EMBL" id="KLV04421.1"/>
    </source>
</evidence>
<dbReference type="PATRIC" id="fig|1195763.3.peg.3163"/>
<dbReference type="OrthoDB" id="5828077at2"/>
<protein>
    <submittedName>
        <fullName evidence="2">Uncharacterized protein</fullName>
    </submittedName>
</protein>
<feature type="chain" id="PRO_5005252529" evidence="1">
    <location>
        <begin position="19"/>
        <end position="88"/>
    </location>
</feature>